<comment type="function">
    <text evidence="7 9">Excises uracil residues from the DNA which can arise as a result of misincorporation of dUMP residues by DNA polymerase or due to deamination of cytosine.</text>
</comment>
<feature type="compositionally biased region" description="Basic and acidic residues" evidence="10">
    <location>
        <begin position="305"/>
        <end position="317"/>
    </location>
</feature>
<dbReference type="OrthoDB" id="10031947at2759"/>
<dbReference type="AlphaFoldDB" id="A0A1Y2FQD5"/>
<evidence type="ECO:0000256" key="10">
    <source>
        <dbReference type="SAM" id="MobiDB-lite"/>
    </source>
</evidence>
<gene>
    <name evidence="7" type="primary">UNG1</name>
    <name evidence="12" type="ORF">BCR37DRAFT_364588</name>
</gene>
<dbReference type="GO" id="GO:0004844">
    <property type="term" value="F:uracil DNA N-glycosylase activity"/>
    <property type="evidence" value="ECO:0007669"/>
    <property type="project" value="UniProtKB-UniRule"/>
</dbReference>
<comment type="catalytic activity">
    <reaction evidence="7 9">
        <text>Hydrolyzes single-stranded DNA or mismatched double-stranded DNA and polynucleotides, releasing free uracil.</text>
        <dbReference type="EC" id="3.2.2.27"/>
    </reaction>
</comment>
<protein>
    <recommendedName>
        <fullName evidence="7 9">Uracil-DNA glycosylase</fullName>
        <shortName evidence="7">UDG</shortName>
        <ecNumber evidence="7 9">3.2.2.27</ecNumber>
    </recommendedName>
</protein>
<keyword evidence="3 7" id="KW-0378">Hydrolase</keyword>
<dbReference type="GO" id="GO:0005739">
    <property type="term" value="C:mitochondrion"/>
    <property type="evidence" value="ECO:0007669"/>
    <property type="project" value="UniProtKB-SubCell"/>
</dbReference>
<dbReference type="InterPro" id="IPR002043">
    <property type="entry name" value="UDG_fam1"/>
</dbReference>
<evidence type="ECO:0000259" key="11">
    <source>
        <dbReference type="SMART" id="SM00986"/>
    </source>
</evidence>
<feature type="region of interest" description="Disordered" evidence="10">
    <location>
        <begin position="299"/>
        <end position="326"/>
    </location>
</feature>
<dbReference type="PROSITE" id="PS00130">
    <property type="entry name" value="U_DNA_GLYCOSYLASE"/>
    <property type="match status" value="1"/>
</dbReference>
<evidence type="ECO:0000313" key="13">
    <source>
        <dbReference type="Proteomes" id="UP000193685"/>
    </source>
</evidence>
<dbReference type="EC" id="3.2.2.27" evidence="7 9"/>
<dbReference type="Pfam" id="PF03167">
    <property type="entry name" value="UDG"/>
    <property type="match status" value="1"/>
</dbReference>
<evidence type="ECO:0000256" key="9">
    <source>
        <dbReference type="RuleBase" id="RU003780"/>
    </source>
</evidence>
<evidence type="ECO:0000256" key="4">
    <source>
        <dbReference type="ARBA" id="ARBA00023128"/>
    </source>
</evidence>
<dbReference type="HAMAP" id="MF_00148">
    <property type="entry name" value="UDG"/>
    <property type="match status" value="1"/>
</dbReference>
<comment type="similarity">
    <text evidence="1 7 9">Belongs to the uracil-DNA glycosylase (UDG) superfamily. UNG family.</text>
</comment>
<evidence type="ECO:0000256" key="7">
    <source>
        <dbReference type="HAMAP-Rule" id="MF_03166"/>
    </source>
</evidence>
<dbReference type="Gene3D" id="3.40.470.10">
    <property type="entry name" value="Uracil-DNA glycosylase-like domain"/>
    <property type="match status" value="1"/>
</dbReference>
<evidence type="ECO:0000256" key="6">
    <source>
        <dbReference type="ARBA" id="ARBA00023242"/>
    </source>
</evidence>
<dbReference type="NCBIfam" id="NF003588">
    <property type="entry name" value="PRK05254.1-1"/>
    <property type="match status" value="1"/>
</dbReference>
<dbReference type="EMBL" id="MCFI01000003">
    <property type="protein sequence ID" value="ORY86190.1"/>
    <property type="molecule type" value="Genomic_DNA"/>
</dbReference>
<accession>A0A1Y2FQD5</accession>
<dbReference type="CDD" id="cd10027">
    <property type="entry name" value="UDG-F1-like"/>
    <property type="match status" value="1"/>
</dbReference>
<evidence type="ECO:0000256" key="5">
    <source>
        <dbReference type="ARBA" id="ARBA00023204"/>
    </source>
</evidence>
<dbReference type="OMA" id="PDNGYLM"/>
<dbReference type="STRING" id="56484.A0A1Y2FQD5"/>
<evidence type="ECO:0000313" key="12">
    <source>
        <dbReference type="EMBL" id="ORY86190.1"/>
    </source>
</evidence>
<dbReference type="Proteomes" id="UP000193685">
    <property type="component" value="Unassembled WGS sequence"/>
</dbReference>
<keyword evidence="5 7" id="KW-0234">DNA repair</keyword>
<dbReference type="NCBIfam" id="NF003592">
    <property type="entry name" value="PRK05254.1-5"/>
    <property type="match status" value="1"/>
</dbReference>
<sequence length="326" mass="36491">MSKRSAAAAASPVAKKLKATTITSFFAKDPAAAPSPAKAKEVETPFSKQSWIDSLSVENKDLLKLEIDTLHESWLSLLHKELTKPYFLKLKEFLAGERRKHKIFPPAPDVYAWSRHTPFESVKVVILGQDPYHNDGQAHGLCFSVQAPTPPPPSLKNIYKCLKIEYPDFQIPKHGSLLAWADRGVLLQPHTNNRLNTCLTVQAHQANSHQKRGWETFTQRVLDLVAEKRTNGVVFMAWGKPASKRVEGLDLQRHLRLESVHPSPLSASRGFFEGGHFTKANVWLTERYGVDAKIDWNSLSGAPEQKQDKTPNPKDEPGLDAEQALI</sequence>
<feature type="domain" description="Uracil-DNA glycosylase-like" evidence="11">
    <location>
        <begin position="115"/>
        <end position="284"/>
    </location>
</feature>
<dbReference type="GO" id="GO:0005634">
    <property type="term" value="C:nucleus"/>
    <property type="evidence" value="ECO:0007669"/>
    <property type="project" value="UniProtKB-SubCell"/>
</dbReference>
<dbReference type="SUPFAM" id="SSF52141">
    <property type="entry name" value="Uracil-DNA glycosylase-like"/>
    <property type="match status" value="1"/>
</dbReference>
<keyword evidence="2 7" id="KW-0227">DNA damage</keyword>
<dbReference type="NCBIfam" id="TIGR00628">
    <property type="entry name" value="ung"/>
    <property type="match status" value="1"/>
</dbReference>
<dbReference type="FunFam" id="3.40.470.10:FF:000007">
    <property type="entry name" value="Uracil-DNA glycosylase"/>
    <property type="match status" value="1"/>
</dbReference>
<keyword evidence="13" id="KW-1185">Reference proteome</keyword>
<evidence type="ECO:0000256" key="1">
    <source>
        <dbReference type="ARBA" id="ARBA00008184"/>
    </source>
</evidence>
<dbReference type="GO" id="GO:0097510">
    <property type="term" value="P:base-excision repair, AP site formation via deaminated base removal"/>
    <property type="evidence" value="ECO:0007669"/>
    <property type="project" value="TreeGrafter"/>
</dbReference>
<proteinExistence type="inferred from homology"/>
<dbReference type="PANTHER" id="PTHR11264:SF0">
    <property type="entry name" value="URACIL-DNA GLYCOSYLASE"/>
    <property type="match status" value="1"/>
</dbReference>
<dbReference type="NCBIfam" id="NF003589">
    <property type="entry name" value="PRK05254.1-2"/>
    <property type="match status" value="1"/>
</dbReference>
<keyword evidence="6 7" id="KW-0539">Nucleus</keyword>
<dbReference type="SMART" id="SM00987">
    <property type="entry name" value="UreE_C"/>
    <property type="match status" value="1"/>
</dbReference>
<evidence type="ECO:0000256" key="3">
    <source>
        <dbReference type="ARBA" id="ARBA00022801"/>
    </source>
</evidence>
<dbReference type="InterPro" id="IPR036895">
    <property type="entry name" value="Uracil-DNA_glycosylase-like_sf"/>
</dbReference>
<dbReference type="PANTHER" id="PTHR11264">
    <property type="entry name" value="URACIL-DNA GLYCOSYLASE"/>
    <property type="match status" value="1"/>
</dbReference>
<comment type="subcellular location">
    <subcellularLocation>
        <location evidence="7">Mitochondrion</location>
    </subcellularLocation>
    <subcellularLocation>
        <location evidence="7">Nucleus</location>
    </subcellularLocation>
</comment>
<keyword evidence="4 7" id="KW-0496">Mitochondrion</keyword>
<reference evidence="12 13" key="1">
    <citation type="submission" date="2016-07" db="EMBL/GenBank/DDBJ databases">
        <title>Pervasive Adenine N6-methylation of Active Genes in Fungi.</title>
        <authorList>
            <consortium name="DOE Joint Genome Institute"/>
            <person name="Mondo S.J."/>
            <person name="Dannebaum R.O."/>
            <person name="Kuo R.C."/>
            <person name="Labutti K."/>
            <person name="Haridas S."/>
            <person name="Kuo A."/>
            <person name="Salamov A."/>
            <person name="Ahrendt S.R."/>
            <person name="Lipzen A."/>
            <person name="Sullivan W."/>
            <person name="Andreopoulos W.B."/>
            <person name="Clum A."/>
            <person name="Lindquist E."/>
            <person name="Daum C."/>
            <person name="Ramamoorthy G.K."/>
            <person name="Gryganskyi A."/>
            <person name="Culley D."/>
            <person name="Magnuson J.K."/>
            <person name="James T.Y."/>
            <person name="O'Malley M.A."/>
            <person name="Stajich J.E."/>
            <person name="Spatafora J.W."/>
            <person name="Visel A."/>
            <person name="Grigoriev I.V."/>
        </authorList>
    </citation>
    <scope>NUCLEOTIDE SEQUENCE [LARGE SCALE GENOMIC DNA]</scope>
    <source>
        <strain evidence="12 13">12-1054</strain>
    </source>
</reference>
<comment type="caution">
    <text evidence="12">The sequence shown here is derived from an EMBL/GenBank/DDBJ whole genome shotgun (WGS) entry which is preliminary data.</text>
</comment>
<name>A0A1Y2FQD5_PROLT</name>
<organism evidence="12 13">
    <name type="scientific">Protomyces lactucae-debilis</name>
    <dbReference type="NCBI Taxonomy" id="2754530"/>
    <lineage>
        <taxon>Eukaryota</taxon>
        <taxon>Fungi</taxon>
        <taxon>Dikarya</taxon>
        <taxon>Ascomycota</taxon>
        <taxon>Taphrinomycotina</taxon>
        <taxon>Taphrinomycetes</taxon>
        <taxon>Taphrinales</taxon>
        <taxon>Protomycetaceae</taxon>
        <taxon>Protomyces</taxon>
    </lineage>
</organism>
<evidence type="ECO:0000256" key="2">
    <source>
        <dbReference type="ARBA" id="ARBA00022763"/>
    </source>
</evidence>
<dbReference type="InterPro" id="IPR005122">
    <property type="entry name" value="Uracil-DNA_glycosylase-like"/>
</dbReference>
<dbReference type="SMART" id="SM00986">
    <property type="entry name" value="UDG"/>
    <property type="match status" value="1"/>
</dbReference>
<evidence type="ECO:0000256" key="8">
    <source>
        <dbReference type="PROSITE-ProRule" id="PRU10072"/>
    </source>
</evidence>
<dbReference type="InterPro" id="IPR018085">
    <property type="entry name" value="Ura-DNA_Glyclase_AS"/>
</dbReference>
<feature type="active site" description="Proton acceptor" evidence="7 8">
    <location>
        <position position="130"/>
    </location>
</feature>